<gene>
    <name evidence="1" type="ORF">PQO03_13390</name>
</gene>
<organism evidence="1 2">
    <name type="scientific">Lentisphaera profundi</name>
    <dbReference type="NCBI Taxonomy" id="1658616"/>
    <lineage>
        <taxon>Bacteria</taxon>
        <taxon>Pseudomonadati</taxon>
        <taxon>Lentisphaerota</taxon>
        <taxon>Lentisphaeria</taxon>
        <taxon>Lentisphaerales</taxon>
        <taxon>Lentisphaeraceae</taxon>
        <taxon>Lentisphaera</taxon>
    </lineage>
</organism>
<keyword evidence="2" id="KW-1185">Reference proteome</keyword>
<evidence type="ECO:0000313" key="1">
    <source>
        <dbReference type="EMBL" id="WDE98828.1"/>
    </source>
</evidence>
<protein>
    <submittedName>
        <fullName evidence="1">Uncharacterized protein</fullName>
    </submittedName>
</protein>
<accession>A0ABY7VZZ6</accession>
<reference evidence="1 2" key="1">
    <citation type="submission" date="2023-02" db="EMBL/GenBank/DDBJ databases">
        <title>Genome sequence of Lentisphaera profundi SAORIC-696.</title>
        <authorList>
            <person name="Kim e."/>
            <person name="Cho J.-C."/>
            <person name="Choi A."/>
            <person name="Kang I."/>
        </authorList>
    </citation>
    <scope>NUCLEOTIDE SEQUENCE [LARGE SCALE GENOMIC DNA]</scope>
    <source>
        <strain evidence="1 2">SAORIC-696</strain>
    </source>
</reference>
<sequence>MTRLTKLHIETIAQPDVLTDTILTPNIEKLTQAFQDLRDNINFLVHQIAMCQYGQELKFISYLPKENKYIERNLEQERCNRSGFAATAPHSSELTLVNSILGQL</sequence>
<name>A0ABY7VZZ6_9BACT</name>
<dbReference type="Proteomes" id="UP001214250">
    <property type="component" value="Chromosome 2"/>
</dbReference>
<dbReference type="EMBL" id="CP117812">
    <property type="protein sequence ID" value="WDE98828.1"/>
    <property type="molecule type" value="Genomic_DNA"/>
</dbReference>
<proteinExistence type="predicted"/>
<dbReference type="RefSeq" id="WP_274153697.1">
    <property type="nucleotide sequence ID" value="NZ_CP117812.1"/>
</dbReference>
<evidence type="ECO:0000313" key="2">
    <source>
        <dbReference type="Proteomes" id="UP001214250"/>
    </source>
</evidence>